<keyword evidence="7" id="KW-1185">Reference proteome</keyword>
<comment type="caution">
    <text evidence="6">The sequence shown here is derived from an EMBL/GenBank/DDBJ whole genome shotgun (WGS) entry which is preliminary data.</text>
</comment>
<gene>
    <name evidence="6" type="ORF">B1813_05415</name>
</gene>
<feature type="DNA-binding region" description="H-T-H motif" evidence="4">
    <location>
        <begin position="34"/>
        <end position="53"/>
    </location>
</feature>
<keyword evidence="3" id="KW-0804">Transcription</keyword>
<dbReference type="GO" id="GO:0003700">
    <property type="term" value="F:DNA-binding transcription factor activity"/>
    <property type="evidence" value="ECO:0007669"/>
    <property type="project" value="TreeGrafter"/>
</dbReference>
<name>A0A1V9AA50_SACPI</name>
<dbReference type="InterPro" id="IPR011075">
    <property type="entry name" value="TetR_C"/>
</dbReference>
<dbReference type="AlphaFoldDB" id="A0A1V9AA50"/>
<keyword evidence="2 4" id="KW-0238">DNA-binding</keyword>
<dbReference type="InterPro" id="IPR050109">
    <property type="entry name" value="HTH-type_TetR-like_transc_reg"/>
</dbReference>
<reference evidence="6 7" key="1">
    <citation type="submission" date="2017-02" db="EMBL/GenBank/DDBJ databases">
        <title>Draft genome of Saccharomonospora sp. 154.</title>
        <authorList>
            <person name="Alonso-Carmona G.S."/>
            <person name="De La Haba R."/>
            <person name="Vera-Gargallo B."/>
            <person name="Sandoval-Trujillo A.H."/>
            <person name="Ramirez-Duran N."/>
            <person name="Ventosa A."/>
        </authorList>
    </citation>
    <scope>NUCLEOTIDE SEQUENCE [LARGE SCALE GENOMIC DNA]</scope>
    <source>
        <strain evidence="6 7">LRS4.154</strain>
    </source>
</reference>
<organism evidence="6 7">
    <name type="scientific">Saccharomonospora piscinae</name>
    <dbReference type="NCBI Taxonomy" id="687388"/>
    <lineage>
        <taxon>Bacteria</taxon>
        <taxon>Bacillati</taxon>
        <taxon>Actinomycetota</taxon>
        <taxon>Actinomycetes</taxon>
        <taxon>Pseudonocardiales</taxon>
        <taxon>Pseudonocardiaceae</taxon>
        <taxon>Saccharomonospora</taxon>
    </lineage>
</organism>
<dbReference type="InterPro" id="IPR001647">
    <property type="entry name" value="HTH_TetR"/>
</dbReference>
<evidence type="ECO:0000256" key="3">
    <source>
        <dbReference type="ARBA" id="ARBA00023163"/>
    </source>
</evidence>
<dbReference type="Gene3D" id="1.10.10.60">
    <property type="entry name" value="Homeodomain-like"/>
    <property type="match status" value="1"/>
</dbReference>
<proteinExistence type="predicted"/>
<sequence>MAGTRARRTDAELVAAVRAAVVEELAEVGLGKLTMEGIAHRAGTAKTSLYRRWDSPQAVLLDALRAEFPQERPRTTSDDLRQDLIDALALMVRWMATPTARAVASVLAERDRYPELADAIYAHVFDSKGGRFTSTVLRHYADAGALDPALLTPVVADIGEALVLKLAFDSDELPTEHTLAAIVDQAILPAVGFPPMQ</sequence>
<evidence type="ECO:0000313" key="7">
    <source>
        <dbReference type="Proteomes" id="UP000192591"/>
    </source>
</evidence>
<dbReference type="PANTHER" id="PTHR30055">
    <property type="entry name" value="HTH-TYPE TRANSCRIPTIONAL REGULATOR RUTR"/>
    <property type="match status" value="1"/>
</dbReference>
<dbReference type="EMBL" id="MWIH01000003">
    <property type="protein sequence ID" value="OQO93951.1"/>
    <property type="molecule type" value="Genomic_DNA"/>
</dbReference>
<dbReference type="PANTHER" id="PTHR30055:SF148">
    <property type="entry name" value="TETR-FAMILY TRANSCRIPTIONAL REGULATOR"/>
    <property type="match status" value="1"/>
</dbReference>
<evidence type="ECO:0000256" key="1">
    <source>
        <dbReference type="ARBA" id="ARBA00023015"/>
    </source>
</evidence>
<protein>
    <submittedName>
        <fullName evidence="6">TetR family transcriptional regulator</fullName>
    </submittedName>
</protein>
<keyword evidence="1" id="KW-0805">Transcription regulation</keyword>
<feature type="domain" description="HTH tetR-type" evidence="5">
    <location>
        <begin position="11"/>
        <end position="71"/>
    </location>
</feature>
<accession>A0A1V9AA50</accession>
<dbReference type="SUPFAM" id="SSF46689">
    <property type="entry name" value="Homeodomain-like"/>
    <property type="match status" value="1"/>
</dbReference>
<dbReference type="Pfam" id="PF00440">
    <property type="entry name" value="TetR_N"/>
    <property type="match status" value="1"/>
</dbReference>
<evidence type="ECO:0000313" key="6">
    <source>
        <dbReference type="EMBL" id="OQO93951.1"/>
    </source>
</evidence>
<dbReference type="Proteomes" id="UP000192591">
    <property type="component" value="Unassembled WGS sequence"/>
</dbReference>
<evidence type="ECO:0000256" key="4">
    <source>
        <dbReference type="PROSITE-ProRule" id="PRU00335"/>
    </source>
</evidence>
<dbReference type="GO" id="GO:0000976">
    <property type="term" value="F:transcription cis-regulatory region binding"/>
    <property type="evidence" value="ECO:0007669"/>
    <property type="project" value="TreeGrafter"/>
</dbReference>
<dbReference type="SUPFAM" id="SSF48498">
    <property type="entry name" value="Tetracyclin repressor-like, C-terminal domain"/>
    <property type="match status" value="1"/>
</dbReference>
<dbReference type="InterPro" id="IPR036271">
    <property type="entry name" value="Tet_transcr_reg_TetR-rel_C_sf"/>
</dbReference>
<dbReference type="PROSITE" id="PS50977">
    <property type="entry name" value="HTH_TETR_2"/>
    <property type="match status" value="1"/>
</dbReference>
<evidence type="ECO:0000256" key="2">
    <source>
        <dbReference type="ARBA" id="ARBA00023125"/>
    </source>
</evidence>
<dbReference type="RefSeq" id="WP_081190867.1">
    <property type="nucleotide sequence ID" value="NZ_MWIH01000003.1"/>
</dbReference>
<dbReference type="Pfam" id="PF16859">
    <property type="entry name" value="TetR_C_11"/>
    <property type="match status" value="1"/>
</dbReference>
<dbReference type="STRING" id="1962155.B1813_05415"/>
<evidence type="ECO:0000259" key="5">
    <source>
        <dbReference type="PROSITE" id="PS50977"/>
    </source>
</evidence>
<dbReference type="InterPro" id="IPR009057">
    <property type="entry name" value="Homeodomain-like_sf"/>
</dbReference>
<dbReference type="Gene3D" id="1.10.357.10">
    <property type="entry name" value="Tetracycline Repressor, domain 2"/>
    <property type="match status" value="1"/>
</dbReference>